<dbReference type="Proteomes" id="UP000233469">
    <property type="component" value="Unassembled WGS sequence"/>
</dbReference>
<evidence type="ECO:0000313" key="1">
    <source>
        <dbReference type="EMBL" id="PKK72450.1"/>
    </source>
</evidence>
<dbReference type="VEuPathDB" id="FungiDB:FUN_005610"/>
<organism evidence="1 2">
    <name type="scientific">Rhizophagus irregularis</name>
    <dbReference type="NCBI Taxonomy" id="588596"/>
    <lineage>
        <taxon>Eukaryota</taxon>
        <taxon>Fungi</taxon>
        <taxon>Fungi incertae sedis</taxon>
        <taxon>Mucoromycota</taxon>
        <taxon>Glomeromycotina</taxon>
        <taxon>Glomeromycetes</taxon>
        <taxon>Glomerales</taxon>
        <taxon>Glomeraceae</taxon>
        <taxon>Rhizophagus</taxon>
    </lineage>
</organism>
<reference evidence="1 2" key="2">
    <citation type="submission" date="2017-10" db="EMBL/GenBank/DDBJ databases">
        <title>Extensive intraspecific genome diversity in a model arbuscular mycorrhizal fungus.</title>
        <authorList>
            <person name="Chen E.C.H."/>
            <person name="Morin E."/>
            <person name="Baudet D."/>
            <person name="Noel J."/>
            <person name="Ndikumana S."/>
            <person name="Charron P."/>
            <person name="St-Onge C."/>
            <person name="Giorgi J."/>
            <person name="Grigoriev I.V."/>
            <person name="Roux C."/>
            <person name="Martin F.M."/>
            <person name="Corradi N."/>
        </authorList>
    </citation>
    <scope>NUCLEOTIDE SEQUENCE [LARGE SCALE GENOMIC DNA]</scope>
    <source>
        <strain evidence="1 2">C2</strain>
    </source>
</reference>
<dbReference type="VEuPathDB" id="FungiDB:RhiirFUN_005322"/>
<sequence>MEITTLEELKQLRDKLRSGKVRIGGRGQDFNFENGSSLEAKTTNELYSTTTQAESPSLESNSLVPSIIEYEKFVRDYFTNNLHSKSTFPMSSYELLKRLASWQITRTIPFTKKSLNNLENALRTLSKTWGPNVMLVKEKQINKHNKLMVEKVEIEKLSVINVLESSLELNDPSLLDKSLQMTISVNGNKKRKIEELTDDTALKEINELLDKPSFKEVEENKSLYDLCVMLNKRSSKDKLIVEMFRSTNNSFREFCVYGTKADCRKHRTTTRACNRLHFKPMLRPHTELELGDCSYLNTCHRMDTCKYVHYELDDDEKNWIYKKRRQIPPGVASIERIACLLFKLSKIQF</sequence>
<accession>A0A2N1NF25</accession>
<proteinExistence type="predicted"/>
<comment type="caution">
    <text evidence="1">The sequence shown here is derived from an EMBL/GenBank/DDBJ whole genome shotgun (WGS) entry which is preliminary data.</text>
</comment>
<dbReference type="EMBL" id="LLXL01000441">
    <property type="protein sequence ID" value="PKK72450.1"/>
    <property type="molecule type" value="Genomic_DNA"/>
</dbReference>
<name>A0A2N1NF25_9GLOM</name>
<dbReference type="AlphaFoldDB" id="A0A2N1NF25"/>
<reference evidence="1 2" key="1">
    <citation type="submission" date="2016-04" db="EMBL/GenBank/DDBJ databases">
        <title>Genome analyses suggest a sexual origin of heterokaryosis in a supposedly ancient asexual fungus.</title>
        <authorList>
            <person name="Ropars J."/>
            <person name="Sedzielewska K."/>
            <person name="Noel J."/>
            <person name="Charron P."/>
            <person name="Farinelli L."/>
            <person name="Marton T."/>
            <person name="Kruger M."/>
            <person name="Pelin A."/>
            <person name="Brachmann A."/>
            <person name="Corradi N."/>
        </authorList>
    </citation>
    <scope>NUCLEOTIDE SEQUENCE [LARGE SCALE GENOMIC DNA]</scope>
    <source>
        <strain evidence="1 2">C2</strain>
    </source>
</reference>
<gene>
    <name evidence="1" type="ORF">RhiirC2_742708</name>
</gene>
<evidence type="ECO:0000313" key="2">
    <source>
        <dbReference type="Proteomes" id="UP000233469"/>
    </source>
</evidence>
<protein>
    <recommendedName>
        <fullName evidence="3">C3H1-type domain-containing protein</fullName>
    </recommendedName>
</protein>
<dbReference type="VEuPathDB" id="FungiDB:RhiirA1_419977"/>
<evidence type="ECO:0008006" key="3">
    <source>
        <dbReference type="Google" id="ProtNLM"/>
    </source>
</evidence>
<dbReference type="VEuPathDB" id="FungiDB:RhiirA1_431996"/>